<feature type="region of interest" description="Disordered" evidence="6">
    <location>
        <begin position="298"/>
        <end position="324"/>
    </location>
</feature>
<dbReference type="GO" id="GO:0004482">
    <property type="term" value="F:mRNA 5'-cap (guanine-N7-)-methyltransferase activity"/>
    <property type="evidence" value="ECO:0007669"/>
    <property type="project" value="InterPro"/>
</dbReference>
<evidence type="ECO:0000256" key="1">
    <source>
        <dbReference type="ARBA" id="ARBA00012494"/>
    </source>
</evidence>
<keyword evidence="3" id="KW-0511">Multifunctional enzyme</keyword>
<keyword evidence="2" id="KW-0949">S-adenosyl-L-methionine</keyword>
<protein>
    <recommendedName>
        <fullName evidence="1">RNA-directed RNA polymerase</fullName>
        <ecNumber evidence="1">2.7.7.48</ecNumber>
    </recommendedName>
    <alternativeName>
        <fullName evidence="5">Replicase</fullName>
    </alternativeName>
    <alternativeName>
        <fullName evidence="4">Transcriptase</fullName>
    </alternativeName>
</protein>
<proteinExistence type="predicted"/>
<evidence type="ECO:0000256" key="5">
    <source>
        <dbReference type="ARBA" id="ARBA00031012"/>
    </source>
</evidence>
<evidence type="ECO:0000256" key="4">
    <source>
        <dbReference type="ARBA" id="ARBA00030436"/>
    </source>
</evidence>
<keyword evidence="8" id="KW-0548">Nucleotidyltransferase</keyword>
<dbReference type="PROSITE" id="PS50526">
    <property type="entry name" value="RDRP_SSRNA_NEG_NONSEG"/>
    <property type="match status" value="1"/>
</dbReference>
<dbReference type="GO" id="GO:0003968">
    <property type="term" value="F:RNA-directed RNA polymerase activity"/>
    <property type="evidence" value="ECO:0007669"/>
    <property type="project" value="UniProtKB-KW"/>
</dbReference>
<dbReference type="EMBL" id="MN585277">
    <property type="protein sequence ID" value="QJX19787.1"/>
    <property type="molecule type" value="Genomic_RNA"/>
</dbReference>
<dbReference type="GO" id="GO:0005524">
    <property type="term" value="F:ATP binding"/>
    <property type="evidence" value="ECO:0007669"/>
    <property type="project" value="InterPro"/>
</dbReference>
<dbReference type="EC" id="2.7.7.48" evidence="1"/>
<evidence type="ECO:0000313" key="8">
    <source>
        <dbReference type="EMBL" id="QJX19787.1"/>
    </source>
</evidence>
<feature type="domain" description="RdRp catalytic" evidence="7">
    <location>
        <begin position="1011"/>
        <end position="1170"/>
    </location>
</feature>
<evidence type="ECO:0000256" key="2">
    <source>
        <dbReference type="ARBA" id="ARBA00022691"/>
    </source>
</evidence>
<feature type="compositionally biased region" description="Polar residues" evidence="6">
    <location>
        <begin position="299"/>
        <end position="324"/>
    </location>
</feature>
<keyword evidence="8" id="KW-0696">RNA-directed RNA polymerase</keyword>
<sequence>MAQYPVTILEVPLETCAIVDKIRILTKYTPIVRTALGDFTIYNHFCNKQEQLTLREILKVDSKFDGNLTDVLLDKLLIKYKRLSVGATILKNNMFTLRNPTQRVIRKWATFLSQDNTLIPIKVIFRHYTVIPLQLQLPRTKSPSSRQKQITQNNDKDMKSEVRVAEVPSFLKNTIYNMKSCKAWFEDTIIVDVPGDGKCAAHSMYCALHDINIELSFELICDELEKIELTIGLQRPAINSWWSAEALRTFAQQIGVRLLIKDVSLSTTNYWWTTNAVAPTIGLWANGSHFQWCKKLRKSTPSPTRSHPDSNSSPGSQKSSVTFDENSITKSIEANMRKRAYNETISPDEKSNYGYDKDRQYYSDTTQTLNLATLSSEQKKKFDALKFTTTSNMTVPDHFVNFMRDYATNEIDIKYELPKIKNEKRKNDIHTWGQSYHLSVHIPHRMEAPLIRLPDSILEGIVENNLDKMKFVHQHWRDSIQASIASLDEYKQHPLFSNKLLTNDINVLKELCTQVYMTQSKILSDVALECAYDYTNSDGIIVSDMNVDARQYISKLDDVPSFYTVIKTLRHLLVQQMKGNEVTGPNYKFTIDGSGRYVLEGTQSGYHYILLGLGSLFILNHQNMSKMFIGTSTYLDYTITYTEVKMSLGIISHSAEYLWIQPFAKLFLDLSESKYDHNLCVELFKNFEALTLAMSDLVQTTYVNWTPILDTINVCVELCNKIKNENATINDFFHIIYDKSVLDVSNTLFSTLILSLRTLTGNQLQEISSIHKFLFYAEVDQTAGIHKFLKRVHTKRPVNKSFIHKHLWFTRRQFVLSFIKRHKSAPSFLHQTAETEQIAFCIKNNLMKQLESEAIEWWENVVPFNCLSDTAAHNVLEVAKDKGALLPDVKMGPGDSRRELFQVIEATNSDYAEINLKQIRAHSEQSVKNVRSSRIPIPDKYPTRLIPKEKEQKIEARLFGNANLKNKHGLSYKMLKAKHALSYFESEMMTKSDKLRKLLLHNMAQSLNDKDKYSLMLDIEGHNQSMQPDNCTLLYEFVGLLFGETDWGKLATYFSAQTVFMYDEFFDDVIVSRGQLGGIEGWYNPLWTLHTTMLVEMLPYETTVKLDTAGVYSDDVEMIISMEDANANSLNTQFSQIQQYFLKAGMIVRLSQTALSKNRVTLLRNHFFKGKKSDSTIKRILAASMMNNGQFVSEEIEIQGICSTLSSALELSEHVLTSCFVKWYYIALSTLRLFVAYVDRARDDILWTNKYAPTVLKVLLYAERVDKHAVISRNLDAQAETFLYECEKKNKTMDPSLSDARQMAFIHDVLCISPKELIELSRKDLIYKAMKKEKSLRDLLFLILTMPTSTGGKGATLLLNDLLSGHSDGFLKQIHYLHQWLHKNCENKLWIQSIMEYMLRVPDYEIGKHELNELCSNTWPTTKTIRTSSSLITNQITDAMNRMCKNKNIRELLKLERSKTEFHEHLIKTVDKELQPRILQFYAETSVYYLLDLLIRKVETSSGFISKIPGIAGFRRRIGQNELDMLIRTFKSGTGWYPDLAQKSNILEQLVKRRNIMLTREITHNIEEPLYDHIIHPSDGTGNTIVVLPSSIKSYQNGRHVYKAPLYGNEALYKGEIISEDSHFNCIEELLCAKLGAVTKWLLSKNGYNPQTYFEVRPPLYVALCNLSLMTITHHTFSDLFPYLPTNTGGEIFHRLPNMKYKSNSVIRSFPHSINLYVATINQHEINMRGLHDSNIHFDYVTQRMKLKAAFADKYAGYKPIVTSYIIEDDPYIVDVSRWSVIKYVKQLKLKQISYCNVTQQKLNFSRIKQVSFAFLYNEDQLPIVSEQPEQLIEDFIQNEENIIISLLVQYYQELRKNRLTLGMKLDKLNLWVPLIRQLQTQYLMFIDMDDSIILERLRAIANSAKMNFDKFVRSKNPVNLYKEAKFHLNELYSQEMDFIGEFSILIGNVIKDSKEQGDDDKTALFKSNQSSLYFELNENKNNATYAFLYNIIINYCFVLKEHKIPLTIDRNETTTILTKYFEKYIHIMPNPVINLELYYLLWHSVSHEAKVIILDNIYNSLDVELKYVNITAIDMPGVKLKVKDGIAIKSAVHEHKFANDVNFMFERVGLELFYQFDEMKNLMRVAKHACTLYSHPGIFESPTGSEAYTAQYGLFKLLKYTGVIDNNSFVIDLTAGRGDGHLVLSDLNIKHTSYATKDIFTAINYSDDVVFRDDYNVFDPNDLEFCLIGTHIHIDISWIKKNESCAMNIIIFLITHNRSFSIRLNSITFSDIPPTILNLLCTYRYMITMPVSSTLCPYQVYLVGYKSMNGTENKINDIKSTTYYKTLCTTYRELMTYQNLSFAPNIGMQNSVSILLNDDLDSITLCYELLKDTTDNLLKRNAKNAISILETPEYTVMPINYFKQFHNDTNIKLYKTTNNVKFIRKIYNNKTIIGGKSKKKQEFWEQMKADIVSAKLKLGYVELNNDTLSMYMKLKYDCPSANIRGRISSLLDLIDTMKLQLPVTSLEIMNRVTGLLAGNESTFDTTTRTVKDAILLIYFSACLNQYDFGIRFLWIQFRLFKDKHLRTFKLLENYRKLSGLYHKFRSDLINQKRDFKLFNLIRETLIDPIMNNQIVVTQYRKMKAKLQLVSDNEAEPISMEQNNIIFKSIDPEEFTKLLADSFTNTDFTVKMSRADLLPISDDDMELMGGKNMPITEFDASGMLAIEAALAQVDMFSSEIFLTGEFEVEYEDEYLDDDY</sequence>
<organism evidence="8">
    <name type="scientific">Plasmopara viticola lesion associated mycoophiovirus 1</name>
    <dbReference type="NCBI Taxonomy" id="2737679"/>
    <lineage>
        <taxon>Viruses</taxon>
        <taxon>Riboviria</taxon>
    </lineage>
</organism>
<name>A0A6M6ALY3_9VIRU</name>
<evidence type="ECO:0000259" key="7">
    <source>
        <dbReference type="PROSITE" id="PS50526"/>
    </source>
</evidence>
<reference evidence="8" key="1">
    <citation type="journal article" date="2020" name="Virus Evol.">
        <title>Analysis of the virome associated to grapevine downy mildew lesions reveals new mycovirus lineages.</title>
        <authorList>
            <person name="Chiapello M."/>
            <person name="Rodriguez-Romero J."/>
            <person name="Ayllon M.A."/>
            <person name="Turina M."/>
        </authorList>
    </citation>
    <scope>NUCLEOTIDE SEQUENCE</scope>
    <source>
        <strain evidence="8">DMG-A_DN34443</strain>
    </source>
</reference>
<accession>A0A6M6ALY3</accession>
<keyword evidence="8" id="KW-0808">Transferase</keyword>
<dbReference type="InterPro" id="IPR014023">
    <property type="entry name" value="Mononeg_RNA_pol_cat"/>
</dbReference>
<evidence type="ECO:0000256" key="6">
    <source>
        <dbReference type="SAM" id="MobiDB-lite"/>
    </source>
</evidence>
<evidence type="ECO:0000256" key="3">
    <source>
        <dbReference type="ARBA" id="ARBA00023268"/>
    </source>
</evidence>